<comment type="caution">
    <text evidence="9">The sequence shown here is derived from an EMBL/GenBank/DDBJ whole genome shotgun (WGS) entry which is preliminary data.</text>
</comment>
<dbReference type="PANTHER" id="PTHR24388:SF104">
    <property type="entry name" value="AT-RICH BINDING PROTEIN-RELATED"/>
    <property type="match status" value="1"/>
</dbReference>
<evidence type="ECO:0000256" key="7">
    <source>
        <dbReference type="PROSITE-ProRule" id="PRU00042"/>
    </source>
</evidence>
<keyword evidence="3 7" id="KW-0863">Zinc-finger</keyword>
<evidence type="ECO:0000256" key="4">
    <source>
        <dbReference type="ARBA" id="ARBA00022833"/>
    </source>
</evidence>
<gene>
    <name evidence="9" type="ORF">TNCT_214261</name>
</gene>
<evidence type="ECO:0000256" key="5">
    <source>
        <dbReference type="ARBA" id="ARBA00023242"/>
    </source>
</evidence>
<dbReference type="InterPro" id="IPR036236">
    <property type="entry name" value="Znf_C2H2_sf"/>
</dbReference>
<dbReference type="GO" id="GO:0000981">
    <property type="term" value="F:DNA-binding transcription factor activity, RNA polymerase II-specific"/>
    <property type="evidence" value="ECO:0007669"/>
    <property type="project" value="TreeGrafter"/>
</dbReference>
<keyword evidence="2" id="KW-0677">Repeat</keyword>
<protein>
    <recommendedName>
        <fullName evidence="8">C2H2-type domain-containing protein</fullName>
    </recommendedName>
</protein>
<organism evidence="9 10">
    <name type="scientific">Trichonephila clavata</name>
    <name type="common">Joro spider</name>
    <name type="synonym">Nephila clavata</name>
    <dbReference type="NCBI Taxonomy" id="2740835"/>
    <lineage>
        <taxon>Eukaryota</taxon>
        <taxon>Metazoa</taxon>
        <taxon>Ecdysozoa</taxon>
        <taxon>Arthropoda</taxon>
        <taxon>Chelicerata</taxon>
        <taxon>Arachnida</taxon>
        <taxon>Araneae</taxon>
        <taxon>Araneomorphae</taxon>
        <taxon>Entelegynae</taxon>
        <taxon>Araneoidea</taxon>
        <taxon>Nephilidae</taxon>
        <taxon>Trichonephila</taxon>
    </lineage>
</organism>
<name>A0A8X6JN28_TRICU</name>
<feature type="domain" description="C2H2-type" evidence="8">
    <location>
        <begin position="141"/>
        <end position="168"/>
    </location>
</feature>
<evidence type="ECO:0000313" key="10">
    <source>
        <dbReference type="Proteomes" id="UP000887116"/>
    </source>
</evidence>
<comment type="similarity">
    <text evidence="6">Belongs to the snail C2H2-type zinc-finger protein family.</text>
</comment>
<dbReference type="GO" id="GO:0008270">
    <property type="term" value="F:zinc ion binding"/>
    <property type="evidence" value="ECO:0007669"/>
    <property type="project" value="UniProtKB-KW"/>
</dbReference>
<feature type="domain" description="C2H2-type" evidence="8">
    <location>
        <begin position="169"/>
        <end position="196"/>
    </location>
</feature>
<proteinExistence type="inferred from homology"/>
<evidence type="ECO:0000256" key="2">
    <source>
        <dbReference type="ARBA" id="ARBA00022737"/>
    </source>
</evidence>
<dbReference type="GO" id="GO:0003682">
    <property type="term" value="F:chromatin binding"/>
    <property type="evidence" value="ECO:0007669"/>
    <property type="project" value="UniProtKB-ARBA"/>
</dbReference>
<dbReference type="PROSITE" id="PS50157">
    <property type="entry name" value="ZINC_FINGER_C2H2_2"/>
    <property type="match status" value="2"/>
</dbReference>
<dbReference type="GO" id="GO:0000978">
    <property type="term" value="F:RNA polymerase II cis-regulatory region sequence-specific DNA binding"/>
    <property type="evidence" value="ECO:0007669"/>
    <property type="project" value="TreeGrafter"/>
</dbReference>
<dbReference type="Pfam" id="PF00096">
    <property type="entry name" value="zf-C2H2"/>
    <property type="match status" value="2"/>
</dbReference>
<dbReference type="EMBL" id="BMAO01039545">
    <property type="protein sequence ID" value="GFR32168.1"/>
    <property type="molecule type" value="Genomic_DNA"/>
</dbReference>
<sequence>MKTNIEEFRYCFRNPDNSSVFHSELVAIREALNLALDNRTSDTWILTDIKSSIQFLKDWYNVLDMLGQDILLKLAALTQVSSIDANPDDLREAKTRNTDSTNTPFIEACKLVNWDFHYGLSSICERELKQHLNEHATKFQHVCNICQKAFTFKCNLKTHMRLHTGERPYKCTLCEKKFVQHVQLYRHVLTHREETK</sequence>
<dbReference type="PANTHER" id="PTHR24388">
    <property type="entry name" value="ZINC FINGER PROTEIN"/>
    <property type="match status" value="1"/>
</dbReference>
<dbReference type="AlphaFoldDB" id="A0A8X6JN28"/>
<dbReference type="FunFam" id="3.30.160.60:FF:000303">
    <property type="entry name" value="Zinc finger protein 41"/>
    <property type="match status" value="1"/>
</dbReference>
<dbReference type="SUPFAM" id="SSF57667">
    <property type="entry name" value="beta-beta-alpha zinc fingers"/>
    <property type="match status" value="1"/>
</dbReference>
<dbReference type="InterPro" id="IPR013087">
    <property type="entry name" value="Znf_C2H2_type"/>
</dbReference>
<evidence type="ECO:0000256" key="3">
    <source>
        <dbReference type="ARBA" id="ARBA00022771"/>
    </source>
</evidence>
<dbReference type="Proteomes" id="UP000887116">
    <property type="component" value="Unassembled WGS sequence"/>
</dbReference>
<keyword evidence="10" id="KW-1185">Reference proteome</keyword>
<accession>A0A8X6JN28</accession>
<dbReference type="InterPro" id="IPR050527">
    <property type="entry name" value="Snail/Krueppel_Znf"/>
</dbReference>
<evidence type="ECO:0000313" key="9">
    <source>
        <dbReference type="EMBL" id="GFR32168.1"/>
    </source>
</evidence>
<dbReference type="OrthoDB" id="6433690at2759"/>
<dbReference type="PROSITE" id="PS00028">
    <property type="entry name" value="ZINC_FINGER_C2H2_1"/>
    <property type="match status" value="2"/>
</dbReference>
<evidence type="ECO:0000259" key="8">
    <source>
        <dbReference type="PROSITE" id="PS50157"/>
    </source>
</evidence>
<dbReference type="Gene3D" id="3.30.160.60">
    <property type="entry name" value="Classic Zinc Finger"/>
    <property type="match status" value="2"/>
</dbReference>
<dbReference type="SMART" id="SM00355">
    <property type="entry name" value="ZnF_C2H2"/>
    <property type="match status" value="2"/>
</dbReference>
<keyword evidence="5" id="KW-0539">Nucleus</keyword>
<dbReference type="FunFam" id="3.30.160.60:FF:000690">
    <property type="entry name" value="Zinc finger protein 354C"/>
    <property type="match status" value="1"/>
</dbReference>
<keyword evidence="4" id="KW-0862">Zinc</keyword>
<evidence type="ECO:0000256" key="6">
    <source>
        <dbReference type="ARBA" id="ARBA00037948"/>
    </source>
</evidence>
<keyword evidence="1" id="KW-0479">Metal-binding</keyword>
<evidence type="ECO:0000256" key="1">
    <source>
        <dbReference type="ARBA" id="ARBA00022723"/>
    </source>
</evidence>
<reference evidence="9" key="1">
    <citation type="submission" date="2020-07" db="EMBL/GenBank/DDBJ databases">
        <title>Multicomponent nature underlies the extraordinary mechanical properties of spider dragline silk.</title>
        <authorList>
            <person name="Kono N."/>
            <person name="Nakamura H."/>
            <person name="Mori M."/>
            <person name="Yoshida Y."/>
            <person name="Ohtoshi R."/>
            <person name="Malay A.D."/>
            <person name="Moran D.A.P."/>
            <person name="Tomita M."/>
            <person name="Numata K."/>
            <person name="Arakawa K."/>
        </authorList>
    </citation>
    <scope>NUCLEOTIDE SEQUENCE</scope>
</reference>